<name>A0A372IRN7_9BACT</name>
<dbReference type="EMBL" id="QVQT01000002">
    <property type="protein sequence ID" value="RFU17630.1"/>
    <property type="molecule type" value="Genomic_DNA"/>
</dbReference>
<accession>A0A372IRN7</accession>
<protein>
    <submittedName>
        <fullName evidence="1">Uncharacterized protein</fullName>
    </submittedName>
</protein>
<evidence type="ECO:0000313" key="2">
    <source>
        <dbReference type="Proteomes" id="UP000264702"/>
    </source>
</evidence>
<dbReference type="AlphaFoldDB" id="A0A372IRN7"/>
<keyword evidence="2" id="KW-1185">Reference proteome</keyword>
<comment type="caution">
    <text evidence="1">The sequence shown here is derived from an EMBL/GenBank/DDBJ whole genome shotgun (WGS) entry which is preliminary data.</text>
</comment>
<organism evidence="1 2">
    <name type="scientific">Paracidobacterium acidisoli</name>
    <dbReference type="NCBI Taxonomy" id="2303751"/>
    <lineage>
        <taxon>Bacteria</taxon>
        <taxon>Pseudomonadati</taxon>
        <taxon>Acidobacteriota</taxon>
        <taxon>Terriglobia</taxon>
        <taxon>Terriglobales</taxon>
        <taxon>Acidobacteriaceae</taxon>
        <taxon>Paracidobacterium</taxon>
    </lineage>
</organism>
<proteinExistence type="predicted"/>
<reference evidence="1 2" key="1">
    <citation type="submission" date="2018-08" db="EMBL/GenBank/DDBJ databases">
        <title>Acidipila sp. 4G-K13, an acidobacterium isolated from forest soil.</title>
        <authorList>
            <person name="Gao Z.-H."/>
            <person name="Qiu L.-H."/>
        </authorList>
    </citation>
    <scope>NUCLEOTIDE SEQUENCE [LARGE SCALE GENOMIC DNA]</scope>
    <source>
        <strain evidence="1 2">4G-K13</strain>
    </source>
</reference>
<sequence length="67" mass="7666">MLDDRYIDHRLYGALTFSVKSSLQAGFGSRRNRKPVARCEKLRQQRGRAHIVRTVSFPACPPRISPP</sequence>
<dbReference type="Proteomes" id="UP000264702">
    <property type="component" value="Unassembled WGS sequence"/>
</dbReference>
<gene>
    <name evidence="1" type="ORF">D0Y96_05735</name>
</gene>
<evidence type="ECO:0000313" key="1">
    <source>
        <dbReference type="EMBL" id="RFU17630.1"/>
    </source>
</evidence>